<keyword evidence="3" id="KW-1185">Reference proteome</keyword>
<accession>A0A8J2W8K7</accession>
<dbReference type="EMBL" id="CAKKLH010000001">
    <property type="protein sequence ID" value="CAH0098081.1"/>
    <property type="molecule type" value="Genomic_DNA"/>
</dbReference>
<evidence type="ECO:0000256" key="1">
    <source>
        <dbReference type="SAM" id="MobiDB-lite"/>
    </source>
</evidence>
<sequence length="359" mass="40533">MAGSGYYYELPVPREYVGNYGGLNGNVYGPPPPKPYTNINNTAMQGLCIPNLDILLGTEWLDGGNAEQATMYRGVVPKVANQFPQSMFARERDGYLKDRLEYDEEDDEDIEPVKAQKDRQHRHNRASKLDEDDEDLEPVIKTPVRSHHTRASYLDSDKDNAPIKTSKARSRYSVASCLDDDCDAEPVMKLEDIEEDLRKLREATSLVVNRFTTKSNAQPSTRYGNSITYLNDGNDYEKGSSSSYSSNNYNPSSFSSSYVRQLPSYLSAKPVESSTYEPPVYDKRHSMYLSSRSTNKELDSERNTAGKSDLGPIPQETVEPESYSRRRTSPRVSSEDNSKINSRIAVMSKYILSKNKTKN</sequence>
<dbReference type="Proteomes" id="UP000789390">
    <property type="component" value="Unassembled WGS sequence"/>
</dbReference>
<gene>
    <name evidence="2" type="ORF">DGAL_LOCUS128</name>
</gene>
<dbReference type="AlphaFoldDB" id="A0A8J2W8K7"/>
<reference evidence="2" key="1">
    <citation type="submission" date="2021-11" db="EMBL/GenBank/DDBJ databases">
        <authorList>
            <person name="Schell T."/>
        </authorList>
    </citation>
    <scope>NUCLEOTIDE SEQUENCE</scope>
    <source>
        <strain evidence="2">M5</strain>
    </source>
</reference>
<evidence type="ECO:0000313" key="3">
    <source>
        <dbReference type="Proteomes" id="UP000789390"/>
    </source>
</evidence>
<feature type="region of interest" description="Disordered" evidence="1">
    <location>
        <begin position="102"/>
        <end position="166"/>
    </location>
</feature>
<name>A0A8J2W8K7_9CRUS</name>
<dbReference type="OrthoDB" id="6354492at2759"/>
<evidence type="ECO:0000313" key="2">
    <source>
        <dbReference type="EMBL" id="CAH0098081.1"/>
    </source>
</evidence>
<comment type="caution">
    <text evidence="2">The sequence shown here is derived from an EMBL/GenBank/DDBJ whole genome shotgun (WGS) entry which is preliminary data.</text>
</comment>
<protein>
    <submittedName>
        <fullName evidence="2">Uncharacterized protein</fullName>
    </submittedName>
</protein>
<proteinExistence type="predicted"/>
<feature type="region of interest" description="Disordered" evidence="1">
    <location>
        <begin position="291"/>
        <end position="340"/>
    </location>
</feature>
<feature type="compositionally biased region" description="Basic and acidic residues" evidence="1">
    <location>
        <begin position="294"/>
        <end position="304"/>
    </location>
</feature>
<organism evidence="2 3">
    <name type="scientific">Daphnia galeata</name>
    <dbReference type="NCBI Taxonomy" id="27404"/>
    <lineage>
        <taxon>Eukaryota</taxon>
        <taxon>Metazoa</taxon>
        <taxon>Ecdysozoa</taxon>
        <taxon>Arthropoda</taxon>
        <taxon>Crustacea</taxon>
        <taxon>Branchiopoda</taxon>
        <taxon>Diplostraca</taxon>
        <taxon>Cladocera</taxon>
        <taxon>Anomopoda</taxon>
        <taxon>Daphniidae</taxon>
        <taxon>Daphnia</taxon>
    </lineage>
</organism>